<dbReference type="SUPFAM" id="SSF53850">
    <property type="entry name" value="Periplasmic binding protein-like II"/>
    <property type="match status" value="1"/>
</dbReference>
<proteinExistence type="predicted"/>
<dbReference type="Gene3D" id="3.40.190.10">
    <property type="entry name" value="Periplasmic binding protein-like II"/>
    <property type="match status" value="1"/>
</dbReference>
<feature type="region of interest" description="Disordered" evidence="6">
    <location>
        <begin position="418"/>
        <end position="437"/>
    </location>
</feature>
<evidence type="ECO:0000256" key="5">
    <source>
        <dbReference type="ARBA" id="ARBA00023288"/>
    </source>
</evidence>
<dbReference type="AlphaFoldDB" id="A0A5N5EHG3"/>
<protein>
    <submittedName>
        <fullName evidence="8">Sugar ABC transporter substrate-binding protein</fullName>
    </submittedName>
</protein>
<evidence type="ECO:0000313" key="9">
    <source>
        <dbReference type="Proteomes" id="UP000326907"/>
    </source>
</evidence>
<keyword evidence="2 7" id="KW-0732">Signal</keyword>
<evidence type="ECO:0000256" key="6">
    <source>
        <dbReference type="SAM" id="MobiDB-lite"/>
    </source>
</evidence>
<feature type="chain" id="PRO_5039108688" evidence="7">
    <location>
        <begin position="26"/>
        <end position="437"/>
    </location>
</feature>
<dbReference type="Proteomes" id="UP000326907">
    <property type="component" value="Unassembled WGS sequence"/>
</dbReference>
<feature type="signal peptide" evidence="7">
    <location>
        <begin position="1"/>
        <end position="25"/>
    </location>
</feature>
<dbReference type="PANTHER" id="PTHR43649:SF33">
    <property type="entry name" value="POLYGALACTURONAN_RHAMNOGALACTURONAN-BINDING PROTEIN YTCQ"/>
    <property type="match status" value="1"/>
</dbReference>
<keyword evidence="1" id="KW-1003">Cell membrane</keyword>
<dbReference type="CDD" id="cd13585">
    <property type="entry name" value="PBP2_TMBP_like"/>
    <property type="match status" value="1"/>
</dbReference>
<dbReference type="InterPro" id="IPR050490">
    <property type="entry name" value="Bact_solute-bd_prot1"/>
</dbReference>
<dbReference type="RefSeq" id="WP_151512445.1">
    <property type="nucleotide sequence ID" value="NZ_VYUA01000028.1"/>
</dbReference>
<evidence type="ECO:0000256" key="1">
    <source>
        <dbReference type="ARBA" id="ARBA00022475"/>
    </source>
</evidence>
<keyword evidence="4" id="KW-0564">Palmitate</keyword>
<gene>
    <name evidence="8" type="ORF">F5983_25885</name>
</gene>
<accession>A0A5N5EHG3</accession>
<evidence type="ECO:0000256" key="3">
    <source>
        <dbReference type="ARBA" id="ARBA00023136"/>
    </source>
</evidence>
<sequence length="437" mass="45868">MSCTHRTTRLALVASAASLALLTTACGGGSGSGSDASGPGDGKPVTLTFWSATAGAKETAEAFNKTHSGIKVKFSLVPAGPEGVTKLSNAVKGGNAPDIATMDYSALPEYASEGNLEDLTPSSGELVKKEFPEAVQSLVNLGGSTWAVPFDVTPIQLYYRKDLFKKYDVEVPKTWAEYRKAAEEIHQGDPDLTITNFGGGDPALLSGLAWQAGAQWYGTKDDAWKVNIDEPASRKVAAYWDGLLKDGLASRTPLWGEGETKERATGKVATIIGAAWSAGNFPVSYPDSKGKWAIAPLPTWDGTPSTGMYGGTSYIVPKGSKHTEAAAEFIKWVTTDPKAMTARLSSLKTPSSALPANEGMRAAAAEEFDSSYFGDQDVYQLAGEAAGTIVPGWTWGPVQQQVTSAQMAAGGDHTKMLSAGQAKGESAVTDRGLKLAQ</sequence>
<keyword evidence="3" id="KW-0472">Membrane</keyword>
<keyword evidence="5" id="KW-0449">Lipoprotein</keyword>
<dbReference type="EMBL" id="VYUA01000028">
    <property type="protein sequence ID" value="KAB2589633.1"/>
    <property type="molecule type" value="Genomic_DNA"/>
</dbReference>
<keyword evidence="9" id="KW-1185">Reference proteome</keyword>
<organism evidence="8 9">
    <name type="scientific">Streptomyces arboris</name>
    <dbReference type="NCBI Taxonomy" id="2600619"/>
    <lineage>
        <taxon>Bacteria</taxon>
        <taxon>Bacillati</taxon>
        <taxon>Actinomycetota</taxon>
        <taxon>Actinomycetes</taxon>
        <taxon>Kitasatosporales</taxon>
        <taxon>Streptomycetaceae</taxon>
        <taxon>Streptomyces</taxon>
    </lineage>
</organism>
<reference evidence="8 9" key="1">
    <citation type="submission" date="2019-09" db="EMBL/GenBank/DDBJ databases">
        <authorList>
            <person name="Liu P."/>
        </authorList>
    </citation>
    <scope>NUCLEOTIDE SEQUENCE [LARGE SCALE GENOMIC DNA]</scope>
    <source>
        <strain evidence="8 9">TRM68085</strain>
    </source>
</reference>
<evidence type="ECO:0000256" key="2">
    <source>
        <dbReference type="ARBA" id="ARBA00022729"/>
    </source>
</evidence>
<name>A0A5N5EHG3_9ACTN</name>
<dbReference type="InterPro" id="IPR006059">
    <property type="entry name" value="SBP"/>
</dbReference>
<evidence type="ECO:0000313" key="8">
    <source>
        <dbReference type="EMBL" id="KAB2589633.1"/>
    </source>
</evidence>
<evidence type="ECO:0000256" key="7">
    <source>
        <dbReference type="SAM" id="SignalP"/>
    </source>
</evidence>
<evidence type="ECO:0000256" key="4">
    <source>
        <dbReference type="ARBA" id="ARBA00023139"/>
    </source>
</evidence>
<comment type="caution">
    <text evidence="8">The sequence shown here is derived from an EMBL/GenBank/DDBJ whole genome shotgun (WGS) entry which is preliminary data.</text>
</comment>
<dbReference type="Pfam" id="PF01547">
    <property type="entry name" value="SBP_bac_1"/>
    <property type="match status" value="1"/>
</dbReference>
<dbReference type="PANTHER" id="PTHR43649">
    <property type="entry name" value="ARABINOSE-BINDING PROTEIN-RELATED"/>
    <property type="match status" value="1"/>
</dbReference>
<dbReference type="PROSITE" id="PS51257">
    <property type="entry name" value="PROKAR_LIPOPROTEIN"/>
    <property type="match status" value="1"/>
</dbReference>